<keyword evidence="3" id="KW-1185">Reference proteome</keyword>
<accession>A0A3M7QLD1</accession>
<evidence type="ECO:0000313" key="2">
    <source>
        <dbReference type="EMBL" id="RNA11795.1"/>
    </source>
</evidence>
<evidence type="ECO:0000313" key="3">
    <source>
        <dbReference type="Proteomes" id="UP000276133"/>
    </source>
</evidence>
<keyword evidence="1" id="KW-0812">Transmembrane</keyword>
<gene>
    <name evidence="2" type="ORF">BpHYR1_016717</name>
</gene>
<feature type="transmembrane region" description="Helical" evidence="1">
    <location>
        <begin position="34"/>
        <end position="52"/>
    </location>
</feature>
<proteinExistence type="predicted"/>
<comment type="caution">
    <text evidence="2">The sequence shown here is derived from an EMBL/GenBank/DDBJ whole genome shotgun (WGS) entry which is preliminary data.</text>
</comment>
<evidence type="ECO:0000256" key="1">
    <source>
        <dbReference type="SAM" id="Phobius"/>
    </source>
</evidence>
<organism evidence="2 3">
    <name type="scientific">Brachionus plicatilis</name>
    <name type="common">Marine rotifer</name>
    <name type="synonym">Brachionus muelleri</name>
    <dbReference type="NCBI Taxonomy" id="10195"/>
    <lineage>
        <taxon>Eukaryota</taxon>
        <taxon>Metazoa</taxon>
        <taxon>Spiralia</taxon>
        <taxon>Gnathifera</taxon>
        <taxon>Rotifera</taxon>
        <taxon>Eurotatoria</taxon>
        <taxon>Monogononta</taxon>
        <taxon>Pseudotrocha</taxon>
        <taxon>Ploima</taxon>
        <taxon>Brachionidae</taxon>
        <taxon>Brachionus</taxon>
    </lineage>
</organism>
<dbReference type="AlphaFoldDB" id="A0A3M7QLD1"/>
<keyword evidence="1" id="KW-0472">Membrane</keyword>
<reference evidence="2 3" key="1">
    <citation type="journal article" date="2018" name="Sci. Rep.">
        <title>Genomic signatures of local adaptation to the degree of environmental predictability in rotifers.</title>
        <authorList>
            <person name="Franch-Gras L."/>
            <person name="Hahn C."/>
            <person name="Garcia-Roger E.M."/>
            <person name="Carmona M.J."/>
            <person name="Serra M."/>
            <person name="Gomez A."/>
        </authorList>
    </citation>
    <scope>NUCLEOTIDE SEQUENCE [LARGE SCALE GENOMIC DNA]</scope>
    <source>
        <strain evidence="2">HYR1</strain>
    </source>
</reference>
<protein>
    <submittedName>
        <fullName evidence="2">Uncharacterized protein</fullName>
    </submittedName>
</protein>
<name>A0A3M7QLD1_BRAPC</name>
<sequence>MFDCCKSFEPKKKVQLSSRLKNKQNIAGQRQHEIGVVFGALFLIAIIDYYHHSFIVKVVPFRNALYRISSFIIAASQTTTGFLDHAPKCSTKN</sequence>
<dbReference type="EMBL" id="REGN01005847">
    <property type="protein sequence ID" value="RNA11795.1"/>
    <property type="molecule type" value="Genomic_DNA"/>
</dbReference>
<keyword evidence="1" id="KW-1133">Transmembrane helix</keyword>
<dbReference type="Proteomes" id="UP000276133">
    <property type="component" value="Unassembled WGS sequence"/>
</dbReference>